<keyword evidence="1" id="KW-0472">Membrane</keyword>
<accession>A0A9X1TS99</accession>
<reference evidence="2" key="1">
    <citation type="submission" date="2022-01" db="EMBL/GenBank/DDBJ databases">
        <title>Draft Genome Sequences of Seven Type Strains of the Genus Streptomyces.</title>
        <authorList>
            <person name="Aziz S."/>
            <person name="Coretto E."/>
            <person name="Chronakova A."/>
            <person name="Sproer C."/>
            <person name="Huber K."/>
            <person name="Nouioui I."/>
            <person name="Gross H."/>
        </authorList>
    </citation>
    <scope>NUCLEOTIDE SEQUENCE</scope>
    <source>
        <strain evidence="2">DSM 103493</strain>
    </source>
</reference>
<dbReference type="RefSeq" id="WP_234762574.1">
    <property type="nucleotide sequence ID" value="NZ_JAKEIP010000034.1"/>
</dbReference>
<keyword evidence="1" id="KW-1133">Transmembrane helix</keyword>
<organism evidence="2 3">
    <name type="scientific">Streptomyces muensis</name>
    <dbReference type="NCBI Taxonomy" id="1077944"/>
    <lineage>
        <taxon>Bacteria</taxon>
        <taxon>Bacillati</taxon>
        <taxon>Actinomycetota</taxon>
        <taxon>Actinomycetes</taxon>
        <taxon>Kitasatosporales</taxon>
        <taxon>Streptomycetaceae</taxon>
        <taxon>Streptomyces</taxon>
    </lineage>
</organism>
<dbReference type="AlphaFoldDB" id="A0A9X1TS99"/>
<evidence type="ECO:0000313" key="2">
    <source>
        <dbReference type="EMBL" id="MCF1594313.1"/>
    </source>
</evidence>
<keyword evidence="1" id="KW-0812">Transmembrane</keyword>
<feature type="transmembrane region" description="Helical" evidence="1">
    <location>
        <begin position="17"/>
        <end position="37"/>
    </location>
</feature>
<sequence>MLGAVVGETSGLFDRRFLLNALLPVLITLSLLAAVVIGTLTDPGRMLREWNGLDATVRVLAGTGMVIVAVVIAAVVSGRAQSLVRCYEGLWPGRLGRAVTLPGRRWHRRRARRLGFDRAAADYPPDARDIMPTRLGNILRACESYPYERYGLDAVLTWPRLFPLLPDGLTATLTAARAEIEFHLTISALAAFFAAGAGGWLVAVDAPAWLFLTCYWAGAATAWLTYRGALAPARSYGEQVRVAFDLYRRELLTHLGVEGAEREQWARLNQFWYRNVPLDAPLLPEPDDDGPEEPSGPAVSLQLLTWTLIVSSGLLAVWLR</sequence>
<name>A0A9X1TS99_STRM4</name>
<feature type="transmembrane region" description="Helical" evidence="1">
    <location>
        <begin position="208"/>
        <end position="226"/>
    </location>
</feature>
<keyword evidence="3" id="KW-1185">Reference proteome</keyword>
<feature type="transmembrane region" description="Helical" evidence="1">
    <location>
        <begin position="182"/>
        <end position="202"/>
    </location>
</feature>
<evidence type="ECO:0000256" key="1">
    <source>
        <dbReference type="SAM" id="Phobius"/>
    </source>
</evidence>
<dbReference type="EMBL" id="JAKEIP010000034">
    <property type="protein sequence ID" value="MCF1594313.1"/>
    <property type="molecule type" value="Genomic_DNA"/>
</dbReference>
<comment type="caution">
    <text evidence="2">The sequence shown here is derived from an EMBL/GenBank/DDBJ whole genome shotgun (WGS) entry which is preliminary data.</text>
</comment>
<gene>
    <name evidence="2" type="ORF">L0P92_12140</name>
</gene>
<feature type="transmembrane region" description="Helical" evidence="1">
    <location>
        <begin position="57"/>
        <end position="76"/>
    </location>
</feature>
<proteinExistence type="predicted"/>
<evidence type="ECO:0000313" key="3">
    <source>
        <dbReference type="Proteomes" id="UP001139384"/>
    </source>
</evidence>
<dbReference type="Proteomes" id="UP001139384">
    <property type="component" value="Unassembled WGS sequence"/>
</dbReference>
<protein>
    <submittedName>
        <fullName evidence="2">Uncharacterized protein</fullName>
    </submittedName>
</protein>